<name>A0ABQ9BAA7_9ROSI</name>
<evidence type="ECO:0000313" key="2">
    <source>
        <dbReference type="Proteomes" id="UP001141253"/>
    </source>
</evidence>
<reference evidence="1" key="1">
    <citation type="submission" date="2022-10" db="EMBL/GenBank/DDBJ databases">
        <authorList>
            <person name="Hyden B.L."/>
            <person name="Feng K."/>
            <person name="Yates T."/>
            <person name="Jawdy S."/>
            <person name="Smart L.B."/>
            <person name="Muchero W."/>
        </authorList>
    </citation>
    <scope>NUCLEOTIDE SEQUENCE</scope>
    <source>
        <tissue evidence="1">Shoot tip</tissue>
    </source>
</reference>
<reference evidence="1" key="2">
    <citation type="journal article" date="2023" name="Int. J. Mol. Sci.">
        <title>De Novo Assembly and Annotation of 11 Diverse Shrub Willow (Salix) Genomes Reveals Novel Gene Organization in Sex-Linked Regions.</title>
        <authorList>
            <person name="Hyden B."/>
            <person name="Feng K."/>
            <person name="Yates T.B."/>
            <person name="Jawdy S."/>
            <person name="Cereghino C."/>
            <person name="Smart L.B."/>
            <person name="Muchero W."/>
        </authorList>
    </citation>
    <scope>NUCLEOTIDE SEQUENCE</scope>
    <source>
        <tissue evidence="1">Shoot tip</tissue>
    </source>
</reference>
<organism evidence="1 2">
    <name type="scientific">Salix suchowensis</name>
    <dbReference type="NCBI Taxonomy" id="1278906"/>
    <lineage>
        <taxon>Eukaryota</taxon>
        <taxon>Viridiplantae</taxon>
        <taxon>Streptophyta</taxon>
        <taxon>Embryophyta</taxon>
        <taxon>Tracheophyta</taxon>
        <taxon>Spermatophyta</taxon>
        <taxon>Magnoliopsida</taxon>
        <taxon>eudicotyledons</taxon>
        <taxon>Gunneridae</taxon>
        <taxon>Pentapetalae</taxon>
        <taxon>rosids</taxon>
        <taxon>fabids</taxon>
        <taxon>Malpighiales</taxon>
        <taxon>Salicaceae</taxon>
        <taxon>Saliceae</taxon>
        <taxon>Salix</taxon>
    </lineage>
</organism>
<dbReference type="PANTHER" id="PTHR12708:SF0">
    <property type="entry name" value="DNA POLYMERASE EPSILON SUBUNIT 2"/>
    <property type="match status" value="1"/>
</dbReference>
<dbReference type="Proteomes" id="UP001141253">
    <property type="component" value="Chromosome 12"/>
</dbReference>
<dbReference type="InterPro" id="IPR016266">
    <property type="entry name" value="POLE2"/>
</dbReference>
<evidence type="ECO:0000313" key="1">
    <source>
        <dbReference type="EMBL" id="KAJ6375959.1"/>
    </source>
</evidence>
<accession>A0ABQ9BAA7</accession>
<dbReference type="PANTHER" id="PTHR12708">
    <property type="entry name" value="DNA POLYMERASE EPSILON SUBUNIT B"/>
    <property type="match status" value="1"/>
</dbReference>
<dbReference type="EMBL" id="JAPFFI010000010">
    <property type="protein sequence ID" value="KAJ6375959.1"/>
    <property type="molecule type" value="Genomic_DNA"/>
</dbReference>
<sequence length="91" mass="10253">MIQSEKQFYEHTGELHIHGDASAKAALYKDSCEIAPIQSLVGQMGRRWVMGVISQLEDGHFYLEDLTASVEIDLSKAISFGLTYFFSSFYP</sequence>
<gene>
    <name evidence="1" type="ORF">OIU77_000849</name>
</gene>
<proteinExistence type="predicted"/>
<keyword evidence="2" id="KW-1185">Reference proteome</keyword>
<comment type="caution">
    <text evidence="1">The sequence shown here is derived from an EMBL/GenBank/DDBJ whole genome shotgun (WGS) entry which is preliminary data.</text>
</comment>
<protein>
    <submittedName>
        <fullName evidence="1">Uncharacterized protein</fullName>
    </submittedName>
</protein>